<name>A0A0G0INQ8_9BACT</name>
<dbReference type="EMBL" id="LBSM01000017">
    <property type="protein sequence ID" value="KKQ17636.1"/>
    <property type="molecule type" value="Genomic_DNA"/>
</dbReference>
<evidence type="ECO:0000313" key="3">
    <source>
        <dbReference type="Proteomes" id="UP000034508"/>
    </source>
</evidence>
<evidence type="ECO:0000313" key="2">
    <source>
        <dbReference type="EMBL" id="KKQ17636.1"/>
    </source>
</evidence>
<keyword evidence="1" id="KW-1133">Transmembrane helix</keyword>
<dbReference type="Proteomes" id="UP000034508">
    <property type="component" value="Unassembled WGS sequence"/>
</dbReference>
<protein>
    <submittedName>
        <fullName evidence="2">Uncharacterized protein</fullName>
    </submittedName>
</protein>
<keyword evidence="1" id="KW-0812">Transmembrane</keyword>
<accession>A0A0G0INQ8</accession>
<organism evidence="2 3">
    <name type="scientific">Berkelbacteria bacterium GW2011_GWA1_36_9</name>
    <dbReference type="NCBI Taxonomy" id="1618331"/>
    <lineage>
        <taxon>Bacteria</taxon>
        <taxon>Candidatus Berkelbacteria</taxon>
    </lineage>
</organism>
<evidence type="ECO:0000256" key="1">
    <source>
        <dbReference type="SAM" id="Phobius"/>
    </source>
</evidence>
<reference evidence="2 3" key="1">
    <citation type="journal article" date="2015" name="Nature">
        <title>rRNA introns, odd ribosomes, and small enigmatic genomes across a large radiation of phyla.</title>
        <authorList>
            <person name="Brown C.T."/>
            <person name="Hug L.A."/>
            <person name="Thomas B.C."/>
            <person name="Sharon I."/>
            <person name="Castelle C.J."/>
            <person name="Singh A."/>
            <person name="Wilkins M.J."/>
            <person name="Williams K.H."/>
            <person name="Banfield J.F."/>
        </authorList>
    </citation>
    <scope>NUCLEOTIDE SEQUENCE [LARGE SCALE GENOMIC DNA]</scope>
</reference>
<feature type="transmembrane region" description="Helical" evidence="1">
    <location>
        <begin position="12"/>
        <end position="40"/>
    </location>
</feature>
<comment type="caution">
    <text evidence="2">The sequence shown here is derived from an EMBL/GenBank/DDBJ whole genome shotgun (WGS) entry which is preliminary data.</text>
</comment>
<sequence length="90" mass="10724">MLMWIFTALDVFVLITIFLTHYAWFISPMMILASFVYLVFKGVLFFGEIMSMVDLLIAVYLILMVFGVKTFIFYLIVFWFLYKIFFALTN</sequence>
<dbReference type="AlphaFoldDB" id="A0A0G0INQ8"/>
<gene>
    <name evidence="2" type="ORF">US31_C0017G0030</name>
</gene>
<proteinExistence type="predicted"/>
<feature type="transmembrane region" description="Helical" evidence="1">
    <location>
        <begin position="52"/>
        <end position="82"/>
    </location>
</feature>
<keyword evidence="1" id="KW-0472">Membrane</keyword>